<dbReference type="SUPFAM" id="SSF63825">
    <property type="entry name" value="YWTD domain"/>
    <property type="match status" value="1"/>
</dbReference>
<evidence type="ECO:0000313" key="3">
    <source>
        <dbReference type="Proteomes" id="UP000319143"/>
    </source>
</evidence>
<keyword evidence="3" id="KW-1185">Reference proteome</keyword>
<gene>
    <name evidence="2" type="ORF">Poly41_48980</name>
</gene>
<comment type="caution">
    <text evidence="2">The sequence shown here is derived from an EMBL/GenBank/DDBJ whole genome shotgun (WGS) entry which is preliminary data.</text>
</comment>
<dbReference type="Pfam" id="PF16261">
    <property type="entry name" value="DUF4915"/>
    <property type="match status" value="1"/>
</dbReference>
<dbReference type="InterPro" id="IPR017481">
    <property type="entry name" value="CHP03032"/>
</dbReference>
<dbReference type="Proteomes" id="UP000319143">
    <property type="component" value="Unassembled WGS sequence"/>
</dbReference>
<organism evidence="2 3">
    <name type="scientific">Novipirellula artificiosorum</name>
    <dbReference type="NCBI Taxonomy" id="2528016"/>
    <lineage>
        <taxon>Bacteria</taxon>
        <taxon>Pseudomonadati</taxon>
        <taxon>Planctomycetota</taxon>
        <taxon>Planctomycetia</taxon>
        <taxon>Pirellulales</taxon>
        <taxon>Pirellulaceae</taxon>
        <taxon>Novipirellula</taxon>
    </lineage>
</organism>
<evidence type="ECO:0000313" key="2">
    <source>
        <dbReference type="EMBL" id="TWU33898.1"/>
    </source>
</evidence>
<protein>
    <recommendedName>
        <fullName evidence="1">Conserved hypothetical protein CHP03032 domain-containing protein</fullName>
    </recommendedName>
</protein>
<dbReference type="AlphaFoldDB" id="A0A5C6DB53"/>
<proteinExistence type="predicted"/>
<dbReference type="NCBIfam" id="TIGR03032">
    <property type="entry name" value="TIGR03032 family protein"/>
    <property type="match status" value="1"/>
</dbReference>
<sequence length="424" mass="46868">MHYALSCSCICLVVDSRPIPSRLDGLPIETGAPCQRAHTSMIRHNPPTTIGELAIQPLQGIDESNAAASSALRLTSSQFFTDWLAELRVSLAFTTYQAGKLFLVGHTPAGRLSGFERTFPRSMGLWTNGQTMWLSSLYQLWRLENMIDPQDAIEKYDRVFVPQVGYTTGDIDIHDIAMDGGGRVVFVNTLFSCLATVSERFSFEPVWKPQFINHLAGEDRCHLNGLAMRDGKPRYVTLCGLSDVAGGWRETRLGGGHVIDIVSDESVCQSLTMPHSPRWHDDRLWLLDSGTGYLGYVDVQSGSFERVAFCPGYARGLAIVGNWAVVGLSRPRKDTFVGLPLDGELAKRNVNAKCGLRIINLRTGVADHWLHIDGAISELYDVAAINKSMRPSAMGFKTNDIRHNVWFKDGIGNSTWSCSESDRG</sequence>
<dbReference type="EMBL" id="SJPV01000009">
    <property type="protein sequence ID" value="TWU33898.1"/>
    <property type="molecule type" value="Genomic_DNA"/>
</dbReference>
<feature type="domain" description="Conserved hypothetical protein CHP03032" evidence="1">
    <location>
        <begin position="80"/>
        <end position="393"/>
    </location>
</feature>
<reference evidence="2 3" key="1">
    <citation type="submission" date="2019-02" db="EMBL/GenBank/DDBJ databases">
        <title>Deep-cultivation of Planctomycetes and their phenomic and genomic characterization uncovers novel biology.</title>
        <authorList>
            <person name="Wiegand S."/>
            <person name="Jogler M."/>
            <person name="Boedeker C."/>
            <person name="Pinto D."/>
            <person name="Vollmers J."/>
            <person name="Rivas-Marin E."/>
            <person name="Kohn T."/>
            <person name="Peeters S.H."/>
            <person name="Heuer A."/>
            <person name="Rast P."/>
            <person name="Oberbeckmann S."/>
            <person name="Bunk B."/>
            <person name="Jeske O."/>
            <person name="Meyerdierks A."/>
            <person name="Storesund J.E."/>
            <person name="Kallscheuer N."/>
            <person name="Luecker S."/>
            <person name="Lage O.M."/>
            <person name="Pohl T."/>
            <person name="Merkel B.J."/>
            <person name="Hornburger P."/>
            <person name="Mueller R.-W."/>
            <person name="Bruemmer F."/>
            <person name="Labrenz M."/>
            <person name="Spormann A.M."/>
            <person name="Op Den Camp H."/>
            <person name="Overmann J."/>
            <person name="Amann R."/>
            <person name="Jetten M.S.M."/>
            <person name="Mascher T."/>
            <person name="Medema M.H."/>
            <person name="Devos D.P."/>
            <person name="Kaster A.-K."/>
            <person name="Ovreas L."/>
            <person name="Rohde M."/>
            <person name="Galperin M.Y."/>
            <person name="Jogler C."/>
        </authorList>
    </citation>
    <scope>NUCLEOTIDE SEQUENCE [LARGE SCALE GENOMIC DNA]</scope>
    <source>
        <strain evidence="2 3">Poly41</strain>
    </source>
</reference>
<accession>A0A5C6DB53</accession>
<evidence type="ECO:0000259" key="1">
    <source>
        <dbReference type="Pfam" id="PF16261"/>
    </source>
</evidence>
<name>A0A5C6DB53_9BACT</name>